<evidence type="ECO:0000256" key="7">
    <source>
        <dbReference type="ARBA" id="ARBA00022798"/>
    </source>
</evidence>
<dbReference type="InterPro" id="IPR018483">
    <property type="entry name" value="Carb_kinase_FGGY_CS"/>
</dbReference>
<keyword evidence="8" id="KW-0067">ATP-binding</keyword>
<dbReference type="PANTHER" id="PTHR10196:SF69">
    <property type="entry name" value="GLYCEROL KINASE"/>
    <property type="match status" value="1"/>
</dbReference>
<keyword evidence="13" id="KW-0812">Transmembrane</keyword>
<dbReference type="SUPFAM" id="SSF53067">
    <property type="entry name" value="Actin-like ATPase domain"/>
    <property type="match status" value="2"/>
</dbReference>
<dbReference type="InParanoid" id="A0A6P8Y6M7"/>
<dbReference type="RefSeq" id="XP_034235288.1">
    <property type="nucleotide sequence ID" value="XM_034379397.1"/>
</dbReference>
<dbReference type="InterPro" id="IPR005999">
    <property type="entry name" value="Glycerol_kin"/>
</dbReference>
<comment type="similarity">
    <text evidence="2 12">Belongs to the FGGY kinase family.</text>
</comment>
<dbReference type="GO" id="GO:0004370">
    <property type="term" value="F:glycerol kinase activity"/>
    <property type="evidence" value="ECO:0007669"/>
    <property type="project" value="UniProtKB-EC"/>
</dbReference>
<protein>
    <recommendedName>
        <fullName evidence="11">Probable glycerol kinase</fullName>
        <ecNumber evidence="3">2.7.1.30</ecNumber>
    </recommendedName>
    <alternativeName>
        <fullName evidence="9">ATP:glycerol 3-phosphotransferase</fullName>
    </alternativeName>
</protein>
<evidence type="ECO:0000256" key="8">
    <source>
        <dbReference type="ARBA" id="ARBA00022840"/>
    </source>
</evidence>
<keyword evidence="4 12" id="KW-0808">Transferase</keyword>
<keyword evidence="13" id="KW-0472">Membrane</keyword>
<evidence type="ECO:0000256" key="2">
    <source>
        <dbReference type="ARBA" id="ARBA00009156"/>
    </source>
</evidence>
<sequence>MCAANHFLGRMNRRRSYGKFGPLVGAIDEGTSSARFLVFAAQTAEVLTYHQVSVPSICPNEGWVEQDPQVLMNAVLECVEKTVENLKHLEIDPNDIVAIGVSNQRETTVVWDVISGKPLYNAIVWLDMRTSETVDRLVKKARNHDPEYLKPLCGLPISTYFSAVKLRWLLDNVKEVQEAVADGRCLFGTIDSWIIWNLTGRTDGGLHVTEVTNASRTMLMNIKTLDWDDDLLNFFEIPKEILPDIHSSSEVYGYITAGSLSGVPISGCLGDQQAALVGQMCFKKGQAKSTYGTGCFLLYNTGNSVIQSKHGLLTTVAYKLGRNKPPVYALEGSVAVAGAAIKWLQENLGLFDSMEEIKDLSNYTGQVGDVVFVPAFSGLYAPYWRKDARSVICGLSEETEKGHLIRAALEAACFQTRDILDAMNADCHIPLSRLLVDGGMTANNYIMQLQADLSGIPVVRPLMTEATALGAAIAAGIAEGVAVWDLDNTVDVPCDIFYPRMTDNEREILHLKWKKAVDRSLGWDVDPTEEPTEDALPVALASLPSGLVHMSSGDKHSSMVSTIPAGIFLLTTLGLLVFARWRSGQV</sequence>
<dbReference type="NCBIfam" id="TIGR01311">
    <property type="entry name" value="glycerol_kin"/>
    <property type="match status" value="1"/>
</dbReference>
<dbReference type="GeneID" id="117641777"/>
<dbReference type="GO" id="GO:0006072">
    <property type="term" value="P:glycerol-3-phosphate metabolic process"/>
    <property type="evidence" value="ECO:0007669"/>
    <property type="project" value="InterPro"/>
</dbReference>
<keyword evidence="7" id="KW-0319">Glycerol metabolism</keyword>
<evidence type="ECO:0000259" key="14">
    <source>
        <dbReference type="Pfam" id="PF00370"/>
    </source>
</evidence>
<keyword evidence="5" id="KW-0547">Nucleotide-binding</keyword>
<reference evidence="17" key="1">
    <citation type="submission" date="2025-08" db="UniProtKB">
        <authorList>
            <consortium name="RefSeq"/>
        </authorList>
    </citation>
    <scope>IDENTIFICATION</scope>
    <source>
        <tissue evidence="17">Total insect</tissue>
    </source>
</reference>
<dbReference type="KEGG" id="tpal:117641777"/>
<evidence type="ECO:0000256" key="5">
    <source>
        <dbReference type="ARBA" id="ARBA00022741"/>
    </source>
</evidence>
<accession>A0A6P8Y6M7</accession>
<feature type="domain" description="Carbohydrate kinase FGGY C-terminal" evidence="15">
    <location>
        <begin position="288"/>
        <end position="478"/>
    </location>
</feature>
<gene>
    <name evidence="17" type="primary">LOC117641777</name>
</gene>
<evidence type="ECO:0000256" key="11">
    <source>
        <dbReference type="ARBA" id="ARBA00071571"/>
    </source>
</evidence>
<feature type="transmembrane region" description="Helical" evidence="13">
    <location>
        <begin position="559"/>
        <end position="579"/>
    </location>
</feature>
<comment type="pathway">
    <text evidence="1">Polyol metabolism; glycerol degradation via glycerol kinase pathway; sn-glycerol 3-phosphate from glycerol: step 1/1.</text>
</comment>
<dbReference type="InterPro" id="IPR042018">
    <property type="entry name" value="GK1-3_metazoan-type"/>
</dbReference>
<evidence type="ECO:0000256" key="4">
    <source>
        <dbReference type="ARBA" id="ARBA00022679"/>
    </source>
</evidence>
<proteinExistence type="inferred from homology"/>
<dbReference type="InterPro" id="IPR000577">
    <property type="entry name" value="Carb_kinase_FGGY"/>
</dbReference>
<dbReference type="Proteomes" id="UP000515158">
    <property type="component" value="Unplaced"/>
</dbReference>
<dbReference type="GO" id="GO:0005739">
    <property type="term" value="C:mitochondrion"/>
    <property type="evidence" value="ECO:0007669"/>
    <property type="project" value="TreeGrafter"/>
</dbReference>
<evidence type="ECO:0000313" key="17">
    <source>
        <dbReference type="RefSeq" id="XP_034235288.1"/>
    </source>
</evidence>
<evidence type="ECO:0000256" key="1">
    <source>
        <dbReference type="ARBA" id="ARBA00005190"/>
    </source>
</evidence>
<feature type="domain" description="Carbohydrate kinase FGGY N-terminal" evidence="14">
    <location>
        <begin position="24"/>
        <end position="278"/>
    </location>
</feature>
<dbReference type="EC" id="2.7.1.30" evidence="3"/>
<dbReference type="AlphaFoldDB" id="A0A6P8Y6M7"/>
<dbReference type="PROSITE" id="PS00445">
    <property type="entry name" value="FGGY_KINASES_2"/>
    <property type="match status" value="1"/>
</dbReference>
<evidence type="ECO:0000259" key="15">
    <source>
        <dbReference type="Pfam" id="PF02782"/>
    </source>
</evidence>
<comment type="catalytic activity">
    <reaction evidence="10">
        <text>glycerol + ATP = sn-glycerol 3-phosphate + ADP + H(+)</text>
        <dbReference type="Rhea" id="RHEA:21644"/>
        <dbReference type="ChEBI" id="CHEBI:15378"/>
        <dbReference type="ChEBI" id="CHEBI:17754"/>
        <dbReference type="ChEBI" id="CHEBI:30616"/>
        <dbReference type="ChEBI" id="CHEBI:57597"/>
        <dbReference type="ChEBI" id="CHEBI:456216"/>
        <dbReference type="EC" id="2.7.1.30"/>
    </reaction>
</comment>
<name>A0A6P8Y6M7_THRPL</name>
<evidence type="ECO:0000256" key="12">
    <source>
        <dbReference type="RuleBase" id="RU003733"/>
    </source>
</evidence>
<evidence type="ECO:0000256" key="6">
    <source>
        <dbReference type="ARBA" id="ARBA00022777"/>
    </source>
</evidence>
<keyword evidence="16" id="KW-1185">Reference proteome</keyword>
<evidence type="ECO:0000256" key="13">
    <source>
        <dbReference type="SAM" id="Phobius"/>
    </source>
</evidence>
<dbReference type="Pfam" id="PF00370">
    <property type="entry name" value="FGGY_N"/>
    <property type="match status" value="1"/>
</dbReference>
<evidence type="ECO:0000313" key="16">
    <source>
        <dbReference type="Proteomes" id="UP000515158"/>
    </source>
</evidence>
<dbReference type="GO" id="GO:0005524">
    <property type="term" value="F:ATP binding"/>
    <property type="evidence" value="ECO:0007669"/>
    <property type="project" value="UniProtKB-KW"/>
</dbReference>
<dbReference type="UniPathway" id="UPA00618">
    <property type="reaction ID" value="UER00672"/>
</dbReference>
<keyword evidence="13" id="KW-1133">Transmembrane helix</keyword>
<dbReference type="PIRSF" id="PIRSF000538">
    <property type="entry name" value="GlpK"/>
    <property type="match status" value="1"/>
</dbReference>
<dbReference type="OrthoDB" id="5422795at2759"/>
<dbReference type="NCBIfam" id="NF000756">
    <property type="entry name" value="PRK00047.1"/>
    <property type="match status" value="1"/>
</dbReference>
<dbReference type="InterPro" id="IPR018484">
    <property type="entry name" value="FGGY_N"/>
</dbReference>
<organism evidence="17">
    <name type="scientific">Thrips palmi</name>
    <name type="common">Melon thrips</name>
    <dbReference type="NCBI Taxonomy" id="161013"/>
    <lineage>
        <taxon>Eukaryota</taxon>
        <taxon>Metazoa</taxon>
        <taxon>Ecdysozoa</taxon>
        <taxon>Arthropoda</taxon>
        <taxon>Hexapoda</taxon>
        <taxon>Insecta</taxon>
        <taxon>Pterygota</taxon>
        <taxon>Neoptera</taxon>
        <taxon>Paraneoptera</taxon>
        <taxon>Thysanoptera</taxon>
        <taxon>Terebrantia</taxon>
        <taxon>Thripoidea</taxon>
        <taxon>Thripidae</taxon>
        <taxon>Thrips</taxon>
    </lineage>
</organism>
<dbReference type="InterPro" id="IPR043129">
    <property type="entry name" value="ATPase_NBD"/>
</dbReference>
<dbReference type="CDD" id="cd07792">
    <property type="entry name" value="ASKHA_NBD_FGGY_GK1-3-like"/>
    <property type="match status" value="1"/>
</dbReference>
<dbReference type="PROSITE" id="PS00933">
    <property type="entry name" value="FGGY_KINASES_1"/>
    <property type="match status" value="1"/>
</dbReference>
<keyword evidence="6 12" id="KW-0418">Kinase</keyword>
<dbReference type="FunCoup" id="A0A6P8Y6M7">
    <property type="interactions" value="442"/>
</dbReference>
<evidence type="ECO:0000256" key="10">
    <source>
        <dbReference type="ARBA" id="ARBA00052101"/>
    </source>
</evidence>
<dbReference type="Gene3D" id="3.30.420.40">
    <property type="match status" value="2"/>
</dbReference>
<dbReference type="PANTHER" id="PTHR10196">
    <property type="entry name" value="SUGAR KINASE"/>
    <property type="match status" value="1"/>
</dbReference>
<dbReference type="Pfam" id="PF02782">
    <property type="entry name" value="FGGY_C"/>
    <property type="match status" value="1"/>
</dbReference>
<evidence type="ECO:0000256" key="3">
    <source>
        <dbReference type="ARBA" id="ARBA00012099"/>
    </source>
</evidence>
<dbReference type="FunFam" id="3.30.420.40:FF:000177">
    <property type="entry name" value="Glycerol kinase"/>
    <property type="match status" value="1"/>
</dbReference>
<dbReference type="GO" id="GO:0019563">
    <property type="term" value="P:glycerol catabolic process"/>
    <property type="evidence" value="ECO:0007669"/>
    <property type="project" value="UniProtKB-UniPathway"/>
</dbReference>
<dbReference type="InterPro" id="IPR018485">
    <property type="entry name" value="FGGY_C"/>
</dbReference>
<dbReference type="FunFam" id="3.30.420.40:FF:000108">
    <property type="entry name" value="Glycerol kinase, glycosomal"/>
    <property type="match status" value="1"/>
</dbReference>
<evidence type="ECO:0000256" key="9">
    <source>
        <dbReference type="ARBA" id="ARBA00043149"/>
    </source>
</evidence>